<name>A0A8S1XKD2_PAROT</name>
<organism evidence="2 3">
    <name type="scientific">Paramecium octaurelia</name>
    <dbReference type="NCBI Taxonomy" id="43137"/>
    <lineage>
        <taxon>Eukaryota</taxon>
        <taxon>Sar</taxon>
        <taxon>Alveolata</taxon>
        <taxon>Ciliophora</taxon>
        <taxon>Intramacronucleata</taxon>
        <taxon>Oligohymenophorea</taxon>
        <taxon>Peniculida</taxon>
        <taxon>Parameciidae</taxon>
        <taxon>Paramecium</taxon>
    </lineage>
</organism>
<sequence length="401" mass="47235">MNYRIKFPFSNAVKELANLIFDKNYEVAQKQINKILYEDHIFKRKSHEYIRLLHYQSILQVYDRNYQDAEINLQNAMLQSKFLNEKAYHTYLTLYYQLISFTNVNEIHWKIKQIKKQNEFSDLSSKAQGKIMNSLAIGNIFSTTASVGDSIELLKKTAESCPELLFTYYYNIAAISYLFDQSQEKNDIIIDNLIKCYTSLRQNTQEINNLEDLWIQYNLIEENELTIRDVKILLLLSQHLFSNKQTKLALQFLNLSNKIISTNSACEIYKPEMQFIYAAYFLDQRQVQNCTDICRSLLKTDVHPLQDQIKLNALRLANKSTTVTSNKPVVTSQAKTKKAYREAKLKNEFENIEAQEQELLKKFKPQKPSAYYFQFDSDFKEIFNSKFIEIDIKLTLAQQFK</sequence>
<comment type="caution">
    <text evidence="2">The sequence shown here is derived from an EMBL/GenBank/DDBJ whole genome shotgun (WGS) entry which is preliminary data.</text>
</comment>
<feature type="coiled-coil region" evidence="1">
    <location>
        <begin position="59"/>
        <end position="86"/>
    </location>
</feature>
<dbReference type="OrthoDB" id="302659at2759"/>
<dbReference type="EMBL" id="CAJJDP010000123">
    <property type="protein sequence ID" value="CAD8200972.1"/>
    <property type="molecule type" value="Genomic_DNA"/>
</dbReference>
<proteinExistence type="predicted"/>
<dbReference type="Proteomes" id="UP000683925">
    <property type="component" value="Unassembled WGS sequence"/>
</dbReference>
<keyword evidence="1" id="KW-0175">Coiled coil</keyword>
<reference evidence="2" key="1">
    <citation type="submission" date="2021-01" db="EMBL/GenBank/DDBJ databases">
        <authorList>
            <consortium name="Genoscope - CEA"/>
            <person name="William W."/>
        </authorList>
    </citation>
    <scope>NUCLEOTIDE SEQUENCE</scope>
</reference>
<dbReference type="AlphaFoldDB" id="A0A8S1XKD2"/>
<gene>
    <name evidence="2" type="ORF">POCTA_138.1.T1230079</name>
</gene>
<evidence type="ECO:0000256" key="1">
    <source>
        <dbReference type="SAM" id="Coils"/>
    </source>
</evidence>
<evidence type="ECO:0000313" key="2">
    <source>
        <dbReference type="EMBL" id="CAD8200972.1"/>
    </source>
</evidence>
<evidence type="ECO:0000313" key="3">
    <source>
        <dbReference type="Proteomes" id="UP000683925"/>
    </source>
</evidence>
<accession>A0A8S1XKD2</accession>
<keyword evidence="3" id="KW-1185">Reference proteome</keyword>
<dbReference type="OMA" id="CTDICRS"/>
<protein>
    <submittedName>
        <fullName evidence="2">Uncharacterized protein</fullName>
    </submittedName>
</protein>